<protein>
    <submittedName>
        <fullName evidence="2 3">Quinol monooxygenase YgiN (YgiN)</fullName>
    </submittedName>
</protein>
<dbReference type="Proteomes" id="UP001154259">
    <property type="component" value="Unassembled WGS sequence"/>
</dbReference>
<dbReference type="EMBL" id="CAMXCM010000002">
    <property type="protein sequence ID" value="CAI3942510.1"/>
    <property type="molecule type" value="Genomic_DNA"/>
</dbReference>
<dbReference type="PANTHER" id="PTHR33336:SF3">
    <property type="entry name" value="ABM DOMAIN-CONTAINING PROTEIN"/>
    <property type="match status" value="1"/>
</dbReference>
<evidence type="ECO:0000313" key="4">
    <source>
        <dbReference type="Proteomes" id="UP001154255"/>
    </source>
</evidence>
<dbReference type="GO" id="GO:0005829">
    <property type="term" value="C:cytosol"/>
    <property type="evidence" value="ECO:0007669"/>
    <property type="project" value="TreeGrafter"/>
</dbReference>
<keyword evidence="5" id="KW-1185">Reference proteome</keyword>
<gene>
    <name evidence="2" type="ORF">R53529_LOCUS1113</name>
    <name evidence="3" type="ORF">R53530_LOCUS1321</name>
</gene>
<evidence type="ECO:0000313" key="5">
    <source>
        <dbReference type="Proteomes" id="UP001154259"/>
    </source>
</evidence>
<dbReference type="Proteomes" id="UP001154255">
    <property type="component" value="Unassembled WGS sequence"/>
</dbReference>
<dbReference type="PROSITE" id="PS51725">
    <property type="entry name" value="ABM"/>
    <property type="match status" value="1"/>
</dbReference>
<dbReference type="Pfam" id="PF03992">
    <property type="entry name" value="ABM"/>
    <property type="match status" value="1"/>
</dbReference>
<dbReference type="SUPFAM" id="SSF54909">
    <property type="entry name" value="Dimeric alpha+beta barrel"/>
    <property type="match status" value="1"/>
</dbReference>
<comment type="caution">
    <text evidence="3">The sequence shown here is derived from an EMBL/GenBank/DDBJ whole genome shotgun (WGS) entry which is preliminary data.</text>
</comment>
<dbReference type="EMBL" id="CAMXCS010000002">
    <property type="protein sequence ID" value="CAI3941052.1"/>
    <property type="molecule type" value="Genomic_DNA"/>
</dbReference>
<dbReference type="AlphaFoldDB" id="A0A9W4TPY6"/>
<evidence type="ECO:0000313" key="2">
    <source>
        <dbReference type="EMBL" id="CAI3941052.1"/>
    </source>
</evidence>
<dbReference type="RefSeq" id="WP_271789552.1">
    <property type="nucleotide sequence ID" value="NZ_CAMXCM010000002.1"/>
</dbReference>
<accession>A0A9W4TPY6</accession>
<sequence>MSQELRLIARCDLKSGAWENISSVVKECVAQSRKEAGNHLYTAYFEQGNHNRVIFIEHWSSQEVLDLHMTTEHFQNLVKAMKPYLEQSMEVILLDEILTIKG</sequence>
<dbReference type="InterPro" id="IPR007138">
    <property type="entry name" value="ABM_dom"/>
</dbReference>
<dbReference type="InterPro" id="IPR011008">
    <property type="entry name" value="Dimeric_a/b-barrel"/>
</dbReference>
<proteinExistence type="predicted"/>
<dbReference type="InterPro" id="IPR050744">
    <property type="entry name" value="AI-2_Isomerase_LsrG"/>
</dbReference>
<dbReference type="PANTHER" id="PTHR33336">
    <property type="entry name" value="QUINOL MONOOXYGENASE YGIN-RELATED"/>
    <property type="match status" value="1"/>
</dbReference>
<feature type="domain" description="ABM" evidence="1">
    <location>
        <begin position="5"/>
        <end position="93"/>
    </location>
</feature>
<name>A0A9W4TPY6_9PROT</name>
<dbReference type="GO" id="GO:0004497">
    <property type="term" value="F:monooxygenase activity"/>
    <property type="evidence" value="ECO:0007669"/>
    <property type="project" value="UniProtKB-KW"/>
</dbReference>
<evidence type="ECO:0000313" key="3">
    <source>
        <dbReference type="EMBL" id="CAI3942510.1"/>
    </source>
</evidence>
<reference evidence="3" key="1">
    <citation type="submission" date="2022-10" db="EMBL/GenBank/DDBJ databases">
        <authorList>
            <person name="Botero Cardona J."/>
        </authorList>
    </citation>
    <scope>NUCLEOTIDE SEQUENCE</scope>
    <source>
        <strain evidence="3">LMG 31819</strain>
        <strain evidence="2">R-53529</strain>
    </source>
</reference>
<organism evidence="3 4">
    <name type="scientific">Commensalibacter communis</name>
    <dbReference type="NCBI Taxonomy" id="2972786"/>
    <lineage>
        <taxon>Bacteria</taxon>
        <taxon>Pseudomonadati</taxon>
        <taxon>Pseudomonadota</taxon>
        <taxon>Alphaproteobacteria</taxon>
        <taxon>Acetobacterales</taxon>
        <taxon>Acetobacteraceae</taxon>
    </lineage>
</organism>
<keyword evidence="3" id="KW-0560">Oxidoreductase</keyword>
<keyword evidence="3" id="KW-0503">Monooxygenase</keyword>
<dbReference type="Gene3D" id="3.30.70.100">
    <property type="match status" value="1"/>
</dbReference>
<evidence type="ECO:0000259" key="1">
    <source>
        <dbReference type="PROSITE" id="PS51725"/>
    </source>
</evidence>